<comment type="catalytic activity">
    <reaction evidence="10">
        <text>L-threonyl-[protein] + FAD = FMN-L-threonyl-[protein] + AMP + H(+)</text>
        <dbReference type="Rhea" id="RHEA:36847"/>
        <dbReference type="Rhea" id="RHEA-COMP:11060"/>
        <dbReference type="Rhea" id="RHEA-COMP:11061"/>
        <dbReference type="ChEBI" id="CHEBI:15378"/>
        <dbReference type="ChEBI" id="CHEBI:30013"/>
        <dbReference type="ChEBI" id="CHEBI:57692"/>
        <dbReference type="ChEBI" id="CHEBI:74257"/>
        <dbReference type="ChEBI" id="CHEBI:456215"/>
        <dbReference type="EC" id="2.7.1.180"/>
    </reaction>
</comment>
<dbReference type="RefSeq" id="WP_250827885.1">
    <property type="nucleotide sequence ID" value="NZ_JAMOIL010000018.1"/>
</dbReference>
<reference evidence="12" key="1">
    <citation type="submission" date="2022-05" db="EMBL/GenBank/DDBJ databases">
        <authorList>
            <person name="Tuo L."/>
        </authorList>
    </citation>
    <scope>NUCLEOTIDE SEQUENCE</scope>
    <source>
        <strain evidence="12">BSK12Z-4</strain>
    </source>
</reference>
<evidence type="ECO:0000256" key="10">
    <source>
        <dbReference type="ARBA" id="ARBA00048540"/>
    </source>
</evidence>
<evidence type="ECO:0000256" key="4">
    <source>
        <dbReference type="ARBA" id="ARBA00022630"/>
    </source>
</evidence>
<proteinExistence type="predicted"/>
<evidence type="ECO:0000256" key="1">
    <source>
        <dbReference type="ARBA" id="ARBA00001946"/>
    </source>
</evidence>
<keyword evidence="13" id="KW-1185">Reference proteome</keyword>
<keyword evidence="5 12" id="KW-0808">Transferase</keyword>
<evidence type="ECO:0000256" key="2">
    <source>
        <dbReference type="ARBA" id="ARBA00011955"/>
    </source>
</evidence>
<keyword evidence="7" id="KW-0274">FAD</keyword>
<evidence type="ECO:0000256" key="5">
    <source>
        <dbReference type="ARBA" id="ARBA00022679"/>
    </source>
</evidence>
<name>A0A9X2IFL9_9ACTN</name>
<feature type="region of interest" description="Disordered" evidence="11">
    <location>
        <begin position="285"/>
        <end position="314"/>
    </location>
</feature>
<dbReference type="Proteomes" id="UP001139485">
    <property type="component" value="Unassembled WGS sequence"/>
</dbReference>
<dbReference type="PANTHER" id="PTHR30040">
    <property type="entry name" value="THIAMINE BIOSYNTHESIS LIPOPROTEIN APBE"/>
    <property type="match status" value="1"/>
</dbReference>
<evidence type="ECO:0000313" key="12">
    <source>
        <dbReference type="EMBL" id="MCM0621457.1"/>
    </source>
</evidence>
<dbReference type="Pfam" id="PF02424">
    <property type="entry name" value="ApbE"/>
    <property type="match status" value="1"/>
</dbReference>
<evidence type="ECO:0000313" key="13">
    <source>
        <dbReference type="Proteomes" id="UP001139485"/>
    </source>
</evidence>
<evidence type="ECO:0000256" key="3">
    <source>
        <dbReference type="ARBA" id="ARBA00016337"/>
    </source>
</evidence>
<dbReference type="GO" id="GO:0046872">
    <property type="term" value="F:metal ion binding"/>
    <property type="evidence" value="ECO:0007669"/>
    <property type="project" value="UniProtKB-KW"/>
</dbReference>
<evidence type="ECO:0000256" key="11">
    <source>
        <dbReference type="SAM" id="MobiDB-lite"/>
    </source>
</evidence>
<dbReference type="AlphaFoldDB" id="A0A9X2IFL9"/>
<gene>
    <name evidence="12" type="ORF">M8330_14275</name>
</gene>
<keyword evidence="8" id="KW-0460">Magnesium</keyword>
<feature type="compositionally biased region" description="Polar residues" evidence="11">
    <location>
        <begin position="305"/>
        <end position="314"/>
    </location>
</feature>
<dbReference type="Gene3D" id="3.10.520.10">
    <property type="entry name" value="ApbE-like domains"/>
    <property type="match status" value="1"/>
</dbReference>
<evidence type="ECO:0000256" key="8">
    <source>
        <dbReference type="ARBA" id="ARBA00022842"/>
    </source>
</evidence>
<protein>
    <recommendedName>
        <fullName evidence="3">FAD:protein FMN transferase</fullName>
        <ecNumber evidence="2">2.7.1.180</ecNumber>
    </recommendedName>
    <alternativeName>
        <fullName evidence="9">Flavin transferase</fullName>
    </alternativeName>
</protein>
<evidence type="ECO:0000256" key="7">
    <source>
        <dbReference type="ARBA" id="ARBA00022827"/>
    </source>
</evidence>
<organism evidence="12 13">
    <name type="scientific">Nocardioides bruguierae</name>
    <dbReference type="NCBI Taxonomy" id="2945102"/>
    <lineage>
        <taxon>Bacteria</taxon>
        <taxon>Bacillati</taxon>
        <taxon>Actinomycetota</taxon>
        <taxon>Actinomycetes</taxon>
        <taxon>Propionibacteriales</taxon>
        <taxon>Nocardioidaceae</taxon>
        <taxon>Nocardioides</taxon>
    </lineage>
</organism>
<keyword evidence="6" id="KW-0479">Metal-binding</keyword>
<sequence>MSAHPTTRWSDWSCSVVVTCADERDLPAVTATVRTLMADVDRAVSRFRDDSDLARVNAAAGNLVPVRPLTMALVEISVAAARATDGAVDPTLAADLVALGYDADIAVVRGRPTGTARQGQGAERVIGWHGLRSDPALRLLGVPAGTGLDLGSTAKAWTVDESVRRGARRAHAPFLVSIGGDVAAHGSPDGGWTISVEETEGTGGGFVTLHDGGLATSSTAGRRWVGVHHLIDPRTGRSATGAFRTATVWASTCLAANTRSTWLLVDTEAALAAAPLPTRLVDSRGHVHTRDGWPDEPRHTPAGEATQTETEVAA</sequence>
<dbReference type="SUPFAM" id="SSF143631">
    <property type="entry name" value="ApbE-like"/>
    <property type="match status" value="1"/>
</dbReference>
<evidence type="ECO:0000256" key="9">
    <source>
        <dbReference type="ARBA" id="ARBA00031306"/>
    </source>
</evidence>
<comment type="caution">
    <text evidence="12">The sequence shown here is derived from an EMBL/GenBank/DDBJ whole genome shotgun (WGS) entry which is preliminary data.</text>
</comment>
<dbReference type="InterPro" id="IPR024932">
    <property type="entry name" value="ApbE"/>
</dbReference>
<comment type="cofactor">
    <cofactor evidence="1">
        <name>Mg(2+)</name>
        <dbReference type="ChEBI" id="CHEBI:18420"/>
    </cofactor>
</comment>
<feature type="compositionally biased region" description="Basic and acidic residues" evidence="11">
    <location>
        <begin position="285"/>
        <end position="301"/>
    </location>
</feature>
<dbReference type="PANTHER" id="PTHR30040:SF2">
    <property type="entry name" value="FAD:PROTEIN FMN TRANSFERASE"/>
    <property type="match status" value="1"/>
</dbReference>
<dbReference type="EC" id="2.7.1.180" evidence="2"/>
<evidence type="ECO:0000256" key="6">
    <source>
        <dbReference type="ARBA" id="ARBA00022723"/>
    </source>
</evidence>
<dbReference type="InterPro" id="IPR003374">
    <property type="entry name" value="ApbE-like_sf"/>
</dbReference>
<dbReference type="EMBL" id="JAMOIL010000018">
    <property type="protein sequence ID" value="MCM0621457.1"/>
    <property type="molecule type" value="Genomic_DNA"/>
</dbReference>
<accession>A0A9X2IFL9</accession>
<keyword evidence="4" id="KW-0285">Flavoprotein</keyword>
<dbReference type="GO" id="GO:0016740">
    <property type="term" value="F:transferase activity"/>
    <property type="evidence" value="ECO:0007669"/>
    <property type="project" value="UniProtKB-KW"/>
</dbReference>